<evidence type="ECO:0000313" key="2">
    <source>
        <dbReference type="EMBL" id="CUR55665.1"/>
    </source>
</evidence>
<dbReference type="PANTHER" id="PTHR46825:SF9">
    <property type="entry name" value="BETA-LACTAMASE-RELATED DOMAIN-CONTAINING PROTEIN"/>
    <property type="match status" value="1"/>
</dbReference>
<feature type="domain" description="Beta-lactamase-related" evidence="1">
    <location>
        <begin position="18"/>
        <end position="331"/>
    </location>
</feature>
<dbReference type="PANTHER" id="PTHR46825">
    <property type="entry name" value="D-ALANYL-D-ALANINE-CARBOXYPEPTIDASE/ENDOPEPTIDASE AMPH"/>
    <property type="match status" value="1"/>
</dbReference>
<sequence length="332" mass="35713">MQVAGLRDFLVESDYCGVVMLKRGDDTVFASAHGLASPRWGVPNTLTTRFDTASITKLFTSVGVLQLVGRGQLDLDASIHQYVDLDGTTISGAVTLRHLLTHTSGIADDADEEAGEEYSDLWVDRPVYAVTEAVHFLPQFAHKQPLALPGVQCRYCNVGYVLAGMAVERASGRSYRAYVTEEVFAPAGMGASGFFDRRHADPDVAEGFDPGPDGRLEQNIFKSPPIGTPDGGARVTAPDLLQFVAALRGGRLLTPALTTAYLTPQVPHDDEVDYGFGLQFKGPDWWKEGCYDGASGVVTHYGAHGIDAVVLSNTRDGAWPVVAELDRLAEAV</sequence>
<name>A0A2P2C0X9_9ZZZZ</name>
<dbReference type="InterPro" id="IPR012338">
    <property type="entry name" value="Beta-lactam/transpept-like"/>
</dbReference>
<protein>
    <submittedName>
        <fullName evidence="2">Penicillin-binding protein, beta-lactamase class C</fullName>
    </submittedName>
</protein>
<dbReference type="InterPro" id="IPR050491">
    <property type="entry name" value="AmpC-like"/>
</dbReference>
<dbReference type="AlphaFoldDB" id="A0A2P2C0X9"/>
<dbReference type="SUPFAM" id="SSF56601">
    <property type="entry name" value="beta-lactamase/transpeptidase-like"/>
    <property type="match status" value="1"/>
</dbReference>
<evidence type="ECO:0000259" key="1">
    <source>
        <dbReference type="Pfam" id="PF00144"/>
    </source>
</evidence>
<dbReference type="InterPro" id="IPR001466">
    <property type="entry name" value="Beta-lactam-related"/>
</dbReference>
<reference evidence="2" key="1">
    <citation type="submission" date="2015-08" db="EMBL/GenBank/DDBJ databases">
        <authorList>
            <person name="Babu N.S."/>
            <person name="Beckwith C.J."/>
            <person name="Beseler K.G."/>
            <person name="Brison A."/>
            <person name="Carone J.V."/>
            <person name="Caskin T.P."/>
            <person name="Diamond M."/>
            <person name="Durham M.E."/>
            <person name="Foxe J.M."/>
            <person name="Go M."/>
            <person name="Henderson B.A."/>
            <person name="Jones I.B."/>
            <person name="McGettigan J.A."/>
            <person name="Micheletti S.J."/>
            <person name="Nasrallah M.E."/>
            <person name="Ortiz D."/>
            <person name="Piller C.R."/>
            <person name="Privatt S.R."/>
            <person name="Schneider S.L."/>
            <person name="Sharp S."/>
            <person name="Smith T.C."/>
            <person name="Stanton J.D."/>
            <person name="Ullery H.E."/>
            <person name="Wilson R.J."/>
            <person name="Serrano M.G."/>
            <person name="Buck G."/>
            <person name="Lee V."/>
            <person name="Wang Y."/>
            <person name="Carvalho R."/>
            <person name="Voegtly L."/>
            <person name="Shi R."/>
            <person name="Duckworth R."/>
            <person name="Johnson A."/>
            <person name="Loviza R."/>
            <person name="Walstead R."/>
            <person name="Shah Z."/>
            <person name="Kiflezghi M."/>
            <person name="Wade K."/>
            <person name="Ball S.L."/>
            <person name="Bradley K.W."/>
            <person name="Asai D.J."/>
            <person name="Bowman C.A."/>
            <person name="Russell D.A."/>
            <person name="Pope W.H."/>
            <person name="Jacobs-Sera D."/>
            <person name="Hendrix R.W."/>
            <person name="Hatfull G.F."/>
        </authorList>
    </citation>
    <scope>NUCLEOTIDE SEQUENCE</scope>
</reference>
<proteinExistence type="predicted"/>
<dbReference type="Gene3D" id="3.40.710.10">
    <property type="entry name" value="DD-peptidase/beta-lactamase superfamily"/>
    <property type="match status" value="1"/>
</dbReference>
<organism evidence="2">
    <name type="scientific">metagenome</name>
    <dbReference type="NCBI Taxonomy" id="256318"/>
    <lineage>
        <taxon>unclassified sequences</taxon>
        <taxon>metagenomes</taxon>
    </lineage>
</organism>
<gene>
    <name evidence="2" type="ORF">NOCA2290052</name>
</gene>
<accession>A0A2P2C0X9</accession>
<dbReference type="Pfam" id="PF00144">
    <property type="entry name" value="Beta-lactamase"/>
    <property type="match status" value="1"/>
</dbReference>
<dbReference type="EMBL" id="CZKA01000022">
    <property type="protein sequence ID" value="CUR55665.1"/>
    <property type="molecule type" value="Genomic_DNA"/>
</dbReference>